<comment type="catalytic activity">
    <reaction evidence="6">
        <text>2'-phospho-[ligated tRNA] + NAD(+) = mature tRNA + ADP-alpha-D-ribose 1'',2''-cyclic phosphate + nicotinamide</text>
        <dbReference type="Rhea" id="RHEA:23324"/>
        <dbReference type="Rhea" id="RHEA-COMP:11106"/>
        <dbReference type="Rhea" id="RHEA-COMP:11107"/>
        <dbReference type="ChEBI" id="CHEBI:17154"/>
        <dbReference type="ChEBI" id="CHEBI:57540"/>
        <dbReference type="ChEBI" id="CHEBI:76596"/>
        <dbReference type="ChEBI" id="CHEBI:82883"/>
        <dbReference type="ChEBI" id="CHEBI:85027"/>
        <dbReference type="EC" id="2.7.1.160"/>
    </reaction>
</comment>
<keyword evidence="8" id="KW-0812">Transmembrane</keyword>
<dbReference type="InterPro" id="IPR002745">
    <property type="entry name" value="Ptrans_KptA/Tpt1"/>
</dbReference>
<dbReference type="EC" id="2.7.1.160" evidence="3"/>
<evidence type="ECO:0000256" key="3">
    <source>
        <dbReference type="ARBA" id="ARBA00012007"/>
    </source>
</evidence>
<comment type="caution">
    <text evidence="9">The sequence shown here is derived from an EMBL/GenBank/DDBJ whole genome shotgun (WGS) entry which is preliminary data.</text>
</comment>
<dbReference type="Gene3D" id="1.10.10.970">
    <property type="entry name" value="RNA 2'-phosphotransferase, Tpt1/KptA family, N-terminal domain"/>
    <property type="match status" value="1"/>
</dbReference>
<dbReference type="EMBL" id="JACYCD010000053">
    <property type="protein sequence ID" value="KAF8705207.1"/>
    <property type="molecule type" value="Genomic_DNA"/>
</dbReference>
<sequence>MSDPTPPKPQKAKATTPSKGGGRDRRNEPVEVRNSKTLSYILRHGAAKEQLTLRSDGLTVGLPYCQLARPKLRELDLSGLLKIVASDQKQRYQLGVENESDGPKAPILPITPAQAPDSANLLWIRANQGHTLKVDELEMKPITDPSEVPCAVHGTNLKAWESIRFEEKQGLSRMRRNHIHLASGRPGASGVISGMRNSSQILIFVNVAAAMAAGVLFSLSANGVILTAGDSNGFLPPAYFSSVERKNEDGWEEIPFDGGNVAGSQGQGTV</sequence>
<dbReference type="PANTHER" id="PTHR12684:SF2">
    <property type="entry name" value="TRNA 2'-PHOSPHOTRANSFERASE 1"/>
    <property type="match status" value="1"/>
</dbReference>
<organism evidence="9 10">
    <name type="scientific">Rhizoctonia solani</name>
    <dbReference type="NCBI Taxonomy" id="456999"/>
    <lineage>
        <taxon>Eukaryota</taxon>
        <taxon>Fungi</taxon>
        <taxon>Dikarya</taxon>
        <taxon>Basidiomycota</taxon>
        <taxon>Agaricomycotina</taxon>
        <taxon>Agaricomycetes</taxon>
        <taxon>Cantharellales</taxon>
        <taxon>Ceratobasidiaceae</taxon>
        <taxon>Rhizoctonia</taxon>
    </lineage>
</organism>
<comment type="similarity">
    <text evidence="2">Belongs to the KptA/TPT1 family.</text>
</comment>
<gene>
    <name evidence="9" type="ORF">RHS03_05570</name>
</gene>
<feature type="non-terminal residue" evidence="9">
    <location>
        <position position="270"/>
    </location>
</feature>
<keyword evidence="5" id="KW-0520">NAD</keyword>
<evidence type="ECO:0000256" key="6">
    <source>
        <dbReference type="ARBA" id="ARBA00047949"/>
    </source>
</evidence>
<dbReference type="GO" id="GO:0006388">
    <property type="term" value="P:tRNA splicing, via endonucleolytic cleavage and ligation"/>
    <property type="evidence" value="ECO:0007669"/>
    <property type="project" value="TreeGrafter"/>
</dbReference>
<dbReference type="PANTHER" id="PTHR12684">
    <property type="entry name" value="PUTATIVE PHOSPHOTRANSFERASE"/>
    <property type="match status" value="1"/>
</dbReference>
<comment type="function">
    <text evidence="1">Catalyzes the last step of tRNA splicing, the transfer of the splice junction 2'-phosphate from ligated tRNA to NAD to produce ADP-ribose 1''-2'' cyclic phosphate.</text>
</comment>
<evidence type="ECO:0000256" key="4">
    <source>
        <dbReference type="ARBA" id="ARBA00022679"/>
    </source>
</evidence>
<dbReference type="Pfam" id="PF01885">
    <property type="entry name" value="PTS_2-RNA"/>
    <property type="match status" value="1"/>
</dbReference>
<dbReference type="Gene3D" id="3.20.170.30">
    <property type="match status" value="1"/>
</dbReference>
<proteinExistence type="inferred from homology"/>
<name>A0A8H7LTT1_9AGAM</name>
<dbReference type="OrthoDB" id="419694at2759"/>
<keyword evidence="8" id="KW-1133">Transmembrane helix</keyword>
<dbReference type="InterPro" id="IPR042081">
    <property type="entry name" value="RNA_2'-PTrans_C"/>
</dbReference>
<feature type="compositionally biased region" description="Basic and acidic residues" evidence="7">
    <location>
        <begin position="21"/>
        <end position="33"/>
    </location>
</feature>
<dbReference type="AlphaFoldDB" id="A0A8H7LTT1"/>
<dbReference type="SUPFAM" id="SSF56399">
    <property type="entry name" value="ADP-ribosylation"/>
    <property type="match status" value="1"/>
</dbReference>
<evidence type="ECO:0000256" key="5">
    <source>
        <dbReference type="ARBA" id="ARBA00023027"/>
    </source>
</evidence>
<reference evidence="9" key="1">
    <citation type="submission" date="2020-09" db="EMBL/GenBank/DDBJ databases">
        <title>Comparative genome analyses of four rice-infecting Rhizoctonia solani isolates reveal extensive enrichment of homogalacturonan modification genes.</title>
        <authorList>
            <person name="Lee D.-Y."/>
            <person name="Jeon J."/>
            <person name="Kim K.-T."/>
            <person name="Cheong K."/>
            <person name="Song H."/>
            <person name="Choi G."/>
            <person name="Ko J."/>
            <person name="Opiyo S.O."/>
            <person name="Zuo S."/>
            <person name="Madhav S."/>
            <person name="Lee Y.-H."/>
            <person name="Wang G.-L."/>
        </authorList>
    </citation>
    <scope>NUCLEOTIDE SEQUENCE</scope>
    <source>
        <strain evidence="9">AG1-IA WGL</strain>
    </source>
</reference>
<protein>
    <recommendedName>
        <fullName evidence="3">2'-phosphotransferase</fullName>
        <ecNumber evidence="3">2.7.1.160</ecNumber>
    </recommendedName>
</protein>
<dbReference type="InterPro" id="IPR042080">
    <property type="entry name" value="RNA_2'-PTrans_N"/>
</dbReference>
<keyword evidence="8" id="KW-0472">Membrane</keyword>
<dbReference type="Proteomes" id="UP000602905">
    <property type="component" value="Unassembled WGS sequence"/>
</dbReference>
<evidence type="ECO:0000313" key="10">
    <source>
        <dbReference type="Proteomes" id="UP000602905"/>
    </source>
</evidence>
<evidence type="ECO:0000256" key="7">
    <source>
        <dbReference type="SAM" id="MobiDB-lite"/>
    </source>
</evidence>
<evidence type="ECO:0000313" key="9">
    <source>
        <dbReference type="EMBL" id="KAF8705207.1"/>
    </source>
</evidence>
<feature type="transmembrane region" description="Helical" evidence="8">
    <location>
        <begin position="201"/>
        <end position="226"/>
    </location>
</feature>
<evidence type="ECO:0000256" key="1">
    <source>
        <dbReference type="ARBA" id="ARBA00003343"/>
    </source>
</evidence>
<evidence type="ECO:0000256" key="2">
    <source>
        <dbReference type="ARBA" id="ARBA00009836"/>
    </source>
</evidence>
<dbReference type="GO" id="GO:0000215">
    <property type="term" value="F:tRNA 2'-phosphotransferase activity"/>
    <property type="evidence" value="ECO:0007669"/>
    <property type="project" value="UniProtKB-EC"/>
</dbReference>
<feature type="region of interest" description="Disordered" evidence="7">
    <location>
        <begin position="1"/>
        <end position="33"/>
    </location>
</feature>
<evidence type="ECO:0000256" key="8">
    <source>
        <dbReference type="SAM" id="Phobius"/>
    </source>
</evidence>
<keyword evidence="4 9" id="KW-0808">Transferase</keyword>
<accession>A0A8H7LTT1</accession>